<dbReference type="AlphaFoldDB" id="A0A8J6E536"/>
<feature type="non-terminal residue" evidence="3">
    <location>
        <position position="85"/>
    </location>
</feature>
<name>A0A8J6E536_ELECQ</name>
<dbReference type="InterPro" id="IPR024253">
    <property type="entry name" value="Phosducin_thioredoxin-like_dom"/>
</dbReference>
<comment type="caution">
    <text evidence="3">The sequence shown here is derived from an EMBL/GenBank/DDBJ whole genome shotgun (WGS) entry which is preliminary data.</text>
</comment>
<reference evidence="3" key="1">
    <citation type="thesis" date="2020" institute="ProQuest LLC" country="789 East Eisenhower Parkway, Ann Arbor, MI, USA">
        <title>Comparative Genomics and Chromosome Evolution.</title>
        <authorList>
            <person name="Mudd A.B."/>
        </authorList>
    </citation>
    <scope>NUCLEOTIDE SEQUENCE</scope>
    <source>
        <strain evidence="3">HN-11 Male</strain>
        <tissue evidence="3">Kidney and liver</tissue>
    </source>
</reference>
<evidence type="ECO:0000313" key="4">
    <source>
        <dbReference type="Proteomes" id="UP000770717"/>
    </source>
</evidence>
<dbReference type="InterPro" id="IPR023196">
    <property type="entry name" value="Phosducin_N_dom_sf"/>
</dbReference>
<dbReference type="Pfam" id="PF02114">
    <property type="entry name" value="Phosducin"/>
    <property type="match status" value="1"/>
</dbReference>
<feature type="compositionally biased region" description="Basic and acidic residues" evidence="1">
    <location>
        <begin position="39"/>
        <end position="64"/>
    </location>
</feature>
<keyword evidence="4" id="KW-1185">Reference proteome</keyword>
<dbReference type="InterPro" id="IPR051499">
    <property type="entry name" value="Phosducin-like_reg"/>
</dbReference>
<organism evidence="3 4">
    <name type="scientific">Eleutherodactylus coqui</name>
    <name type="common">Puerto Rican coqui</name>
    <dbReference type="NCBI Taxonomy" id="57060"/>
    <lineage>
        <taxon>Eukaryota</taxon>
        <taxon>Metazoa</taxon>
        <taxon>Chordata</taxon>
        <taxon>Craniata</taxon>
        <taxon>Vertebrata</taxon>
        <taxon>Euteleostomi</taxon>
        <taxon>Amphibia</taxon>
        <taxon>Batrachia</taxon>
        <taxon>Anura</taxon>
        <taxon>Neobatrachia</taxon>
        <taxon>Hyloidea</taxon>
        <taxon>Eleutherodactylidae</taxon>
        <taxon>Eleutherodactylinae</taxon>
        <taxon>Eleutherodactylus</taxon>
        <taxon>Eleutherodactylus</taxon>
    </lineage>
</organism>
<dbReference type="PANTHER" id="PTHR46052">
    <property type="entry name" value="PHOSDUCIN-LIKE PROTEIN"/>
    <property type="match status" value="1"/>
</dbReference>
<dbReference type="EMBL" id="WNTK01077945">
    <property type="protein sequence ID" value="KAG9460374.1"/>
    <property type="molecule type" value="Genomic_DNA"/>
</dbReference>
<accession>A0A8J6E536</accession>
<dbReference type="Proteomes" id="UP000770717">
    <property type="component" value="Unassembled WGS sequence"/>
</dbReference>
<evidence type="ECO:0000256" key="1">
    <source>
        <dbReference type="SAM" id="MobiDB-lite"/>
    </source>
</evidence>
<feature type="domain" description="Phosducin" evidence="2">
    <location>
        <begin position="1"/>
        <end position="60"/>
    </location>
</feature>
<evidence type="ECO:0000259" key="2">
    <source>
        <dbReference type="Pfam" id="PF02114"/>
    </source>
</evidence>
<dbReference type="Gene3D" id="1.10.168.10">
    <property type="entry name" value="Phosducin, domain 2"/>
    <property type="match status" value="1"/>
</dbReference>
<dbReference type="PANTHER" id="PTHR46052:SF4">
    <property type="entry name" value="PHOSDUCIN-LIKE PROTEIN"/>
    <property type="match status" value="1"/>
</dbReference>
<sequence>PKGVINDWRRYKQLETEQSEEQKKELEQLVKRLSMTCKSHNEEEKDKQKQKEMEEKLQGKRMEAGGRKRCLALSTSILCGKAHKQ</sequence>
<dbReference type="GO" id="GO:1902605">
    <property type="term" value="P:heterotrimeric G-protein complex assembly"/>
    <property type="evidence" value="ECO:0007669"/>
    <property type="project" value="TreeGrafter"/>
</dbReference>
<evidence type="ECO:0000313" key="3">
    <source>
        <dbReference type="EMBL" id="KAG9460374.1"/>
    </source>
</evidence>
<protein>
    <recommendedName>
        <fullName evidence="2">Phosducin domain-containing protein</fullName>
    </recommendedName>
</protein>
<gene>
    <name evidence="3" type="ORF">GDO78_022269</name>
</gene>
<proteinExistence type="predicted"/>
<feature type="region of interest" description="Disordered" evidence="1">
    <location>
        <begin position="37"/>
        <end position="64"/>
    </location>
</feature>
<dbReference type="GO" id="GO:0005737">
    <property type="term" value="C:cytoplasm"/>
    <property type="evidence" value="ECO:0007669"/>
    <property type="project" value="TreeGrafter"/>
</dbReference>